<keyword evidence="8" id="KW-0472">Membrane</keyword>
<evidence type="ECO:0000256" key="11">
    <source>
        <dbReference type="SAM" id="Coils"/>
    </source>
</evidence>
<dbReference type="Pfam" id="PF00430">
    <property type="entry name" value="ATP-synt_B"/>
    <property type="match status" value="1"/>
</dbReference>
<keyword evidence="12" id="KW-0934">Plastid</keyword>
<feature type="coiled-coil region" evidence="11">
    <location>
        <begin position="27"/>
        <end position="90"/>
    </location>
</feature>
<sequence length="142" mass="16541">MTIVIFFVGDAVQSLLAKRQESIFYNLQQAQARATEIEQSYLAAQTKFKQTTNEVIEINNQTKNSIEQQEKQYQLQLTQNLQRLQELQESTIYYQQQKIQKQIKQSLIDFATQKVDQKFQAGLNPKVQKSVNTLSIKLLLNK</sequence>
<reference evidence="12" key="1">
    <citation type="submission" date="2018-07" db="EMBL/GenBank/DDBJ databases">
        <authorList>
            <person name="Quirk P.G."/>
            <person name="Krulwich T.A."/>
        </authorList>
    </citation>
    <scope>NUCLEOTIDE SEQUENCE</scope>
</reference>
<protein>
    <submittedName>
        <fullName evidence="12">ATP synthase CF0 subunit I</fullName>
    </submittedName>
</protein>
<comment type="function">
    <text evidence="9">F(1)F(0) ATP synthase produces ATP from ADP in the presence of a proton or sodium gradient. F-type ATPases consist of two structural domains, F(1) containing the extramembraneous catalytic core and F(0) containing the membrane proton channel, linked together by a central stalk and a peripheral stalk. During catalysis, ATP synthesis in the catalytic domain of F(1) is coupled via a rotary mechanism of the central stalk subunits to proton translocation.</text>
</comment>
<keyword evidence="4 10" id="KW-0812">Transmembrane</keyword>
<accession>A0A386AY43</accession>
<keyword evidence="5 10" id="KW-0375">Hydrogen ion transport</keyword>
<evidence type="ECO:0000256" key="9">
    <source>
        <dbReference type="ARBA" id="ARBA00025198"/>
    </source>
</evidence>
<keyword evidence="6" id="KW-1133">Transmembrane helix</keyword>
<keyword evidence="11" id="KW-0175">Coiled coil</keyword>
<keyword evidence="12" id="KW-0150">Chloroplast</keyword>
<dbReference type="AlphaFoldDB" id="A0A386AY43"/>
<keyword evidence="3 10" id="KW-0138">CF(0)</keyword>
<dbReference type="GO" id="GO:0015078">
    <property type="term" value="F:proton transmembrane transporter activity"/>
    <property type="evidence" value="ECO:0007669"/>
    <property type="project" value="InterPro"/>
</dbReference>
<evidence type="ECO:0000256" key="3">
    <source>
        <dbReference type="ARBA" id="ARBA00022547"/>
    </source>
</evidence>
<evidence type="ECO:0000256" key="4">
    <source>
        <dbReference type="ARBA" id="ARBA00022692"/>
    </source>
</evidence>
<geneLocation type="chloroplast" evidence="12"/>
<comment type="similarity">
    <text evidence="10">Belongs to the ATPase B chain family.</text>
</comment>
<name>A0A386AY43_9CHLO</name>
<organism evidence="12">
    <name type="scientific">Pseudochlorodesmis sp. HV01306a</name>
    <dbReference type="NCBI Taxonomy" id="2358488"/>
    <lineage>
        <taxon>Eukaryota</taxon>
        <taxon>Viridiplantae</taxon>
        <taxon>Chlorophyta</taxon>
        <taxon>core chlorophytes</taxon>
        <taxon>Ulvophyceae</taxon>
        <taxon>TCBD clade</taxon>
        <taxon>Bryopsidales</taxon>
        <taxon>Bryopsidineae</taxon>
        <taxon>Bryopsidaceae</taxon>
        <taxon>Pseudochlorodesmis</taxon>
    </lineage>
</organism>
<dbReference type="GO" id="GO:0015986">
    <property type="term" value="P:proton motive force-driven ATP synthesis"/>
    <property type="evidence" value="ECO:0007669"/>
    <property type="project" value="InterPro"/>
</dbReference>
<evidence type="ECO:0000313" key="12">
    <source>
        <dbReference type="EMBL" id="AYC64363.1"/>
    </source>
</evidence>
<evidence type="ECO:0000256" key="8">
    <source>
        <dbReference type="ARBA" id="ARBA00023136"/>
    </source>
</evidence>
<evidence type="ECO:0000256" key="10">
    <source>
        <dbReference type="RuleBase" id="RU003848"/>
    </source>
</evidence>
<evidence type="ECO:0000256" key="5">
    <source>
        <dbReference type="ARBA" id="ARBA00022781"/>
    </source>
</evidence>
<evidence type="ECO:0000256" key="6">
    <source>
        <dbReference type="ARBA" id="ARBA00022989"/>
    </source>
</evidence>
<keyword evidence="2 10" id="KW-0813">Transport</keyword>
<evidence type="ECO:0000256" key="7">
    <source>
        <dbReference type="ARBA" id="ARBA00023065"/>
    </source>
</evidence>
<evidence type="ECO:0000256" key="1">
    <source>
        <dbReference type="ARBA" id="ARBA00004167"/>
    </source>
</evidence>
<evidence type="ECO:0000256" key="2">
    <source>
        <dbReference type="ARBA" id="ARBA00022448"/>
    </source>
</evidence>
<dbReference type="InterPro" id="IPR002146">
    <property type="entry name" value="ATP_synth_b/b'su_bac/chlpt"/>
</dbReference>
<proteinExistence type="inferred from homology"/>
<reference evidence="12" key="2">
    <citation type="journal article" date="2019" name="Mol. Phylogenet. Evol.">
        <title>Reassessment of the classification of bryopsidales (chlorophyta) based on chloroplast phylogenomic analyses.</title>
        <authorList>
            <person name="Cremen M.C."/>
            <person name="Leliaert F."/>
            <person name="West J."/>
            <person name="Lam D.W."/>
            <person name="Shimada S."/>
            <person name="Lopez-Bautista J.M."/>
            <person name="Verbruggen H."/>
        </authorList>
    </citation>
    <scope>NUCLEOTIDE SEQUENCE</scope>
</reference>
<keyword evidence="7 10" id="KW-0406">Ion transport</keyword>
<comment type="subcellular location">
    <subcellularLocation>
        <location evidence="1">Membrane</location>
        <topology evidence="1">Single-pass membrane protein</topology>
    </subcellularLocation>
</comment>
<dbReference type="GO" id="GO:0045259">
    <property type="term" value="C:proton-transporting ATP synthase complex"/>
    <property type="evidence" value="ECO:0007669"/>
    <property type="project" value="UniProtKB-KW"/>
</dbReference>
<gene>
    <name evidence="12" type="primary">atpF</name>
</gene>
<dbReference type="EMBL" id="MH591095">
    <property type="protein sequence ID" value="AYC64363.1"/>
    <property type="molecule type" value="Genomic_DNA"/>
</dbReference>